<evidence type="ECO:0000259" key="1">
    <source>
        <dbReference type="PROSITE" id="PS51707"/>
    </source>
</evidence>
<dbReference type="EMBL" id="CP104013">
    <property type="protein sequence ID" value="UYP47386.1"/>
    <property type="molecule type" value="Genomic_DNA"/>
</dbReference>
<dbReference type="Pfam" id="PF01928">
    <property type="entry name" value="CYTH"/>
    <property type="match status" value="1"/>
</dbReference>
<proteinExistence type="predicted"/>
<accession>A0ABY6HXU2</accession>
<keyword evidence="3" id="KW-1185">Reference proteome</keyword>
<evidence type="ECO:0000313" key="3">
    <source>
        <dbReference type="Proteomes" id="UP001208689"/>
    </source>
</evidence>
<organism evidence="2 3">
    <name type="scientific">Candidatus Lokiarchaeum ossiferum</name>
    <dbReference type="NCBI Taxonomy" id="2951803"/>
    <lineage>
        <taxon>Archaea</taxon>
        <taxon>Promethearchaeati</taxon>
        <taxon>Promethearchaeota</taxon>
        <taxon>Promethearchaeia</taxon>
        <taxon>Promethearchaeales</taxon>
        <taxon>Promethearchaeaceae</taxon>
        <taxon>Candidatus Lokiarchaeum</taxon>
    </lineage>
</organism>
<dbReference type="InterPro" id="IPR023577">
    <property type="entry name" value="CYTH_domain"/>
</dbReference>
<reference evidence="2" key="1">
    <citation type="submission" date="2022-09" db="EMBL/GenBank/DDBJ databases">
        <title>Actin cytoskeleton and complex cell architecture in an #Asgard archaeon.</title>
        <authorList>
            <person name="Ponce Toledo R.I."/>
            <person name="Schleper C."/>
            <person name="Rodrigues Oliveira T."/>
            <person name="Wollweber F."/>
            <person name="Xu J."/>
            <person name="Rittmann S."/>
            <person name="Klingl A."/>
            <person name="Pilhofer M."/>
        </authorList>
    </citation>
    <scope>NUCLEOTIDE SEQUENCE</scope>
    <source>
        <strain evidence="2">B-35</strain>
    </source>
</reference>
<dbReference type="Gene3D" id="2.40.320.10">
    <property type="entry name" value="Hypothetical Protein Pfu-838710-001"/>
    <property type="match status" value="1"/>
</dbReference>
<dbReference type="PANTHER" id="PTHR21028:SF2">
    <property type="entry name" value="CYTH DOMAIN-CONTAINING PROTEIN"/>
    <property type="match status" value="1"/>
</dbReference>
<dbReference type="InterPro" id="IPR008173">
    <property type="entry name" value="Adenylyl_cyclase_CyaB"/>
</dbReference>
<dbReference type="Proteomes" id="UP001208689">
    <property type="component" value="Chromosome"/>
</dbReference>
<gene>
    <name evidence="2" type="ORF">NEF87_003671</name>
</gene>
<dbReference type="CDD" id="cd07890">
    <property type="entry name" value="CYTH-like_AC_IV-like"/>
    <property type="match status" value="1"/>
</dbReference>
<feature type="domain" description="CYTH" evidence="1">
    <location>
        <begin position="1"/>
        <end position="193"/>
    </location>
</feature>
<sequence>MFEMEIKLKITNIEELRSKLSSLDHSHPVDLHHTDRYYNLPPTIGDFAKTDEALRLRSSIEKHPVSHEIIKECHDLTYKGPKLDKTVKSRIEHVCHVVEAHQMDEILLALGYQKVISVKKQREVHEIIFDGHPIECLIDQIEHLDGLYFEAEMMVGSEEEMSATKQILLNFVNYLGYTEQDTIVESYLELVLSKLT</sequence>
<dbReference type="SUPFAM" id="SSF55154">
    <property type="entry name" value="CYTH-like phosphatases"/>
    <property type="match status" value="1"/>
</dbReference>
<name>A0ABY6HXU2_9ARCH</name>
<dbReference type="PROSITE" id="PS51707">
    <property type="entry name" value="CYTH"/>
    <property type="match status" value="1"/>
</dbReference>
<dbReference type="InterPro" id="IPR033469">
    <property type="entry name" value="CYTH-like_dom_sf"/>
</dbReference>
<dbReference type="SMART" id="SM01118">
    <property type="entry name" value="CYTH"/>
    <property type="match status" value="1"/>
</dbReference>
<dbReference type="PANTHER" id="PTHR21028">
    <property type="entry name" value="SI:CH211-156B7.4"/>
    <property type="match status" value="1"/>
</dbReference>
<protein>
    <recommendedName>
        <fullName evidence="1">CYTH domain-containing protein</fullName>
    </recommendedName>
</protein>
<dbReference type="NCBIfam" id="TIGR00318">
    <property type="entry name" value="cyaB"/>
    <property type="match status" value="1"/>
</dbReference>
<evidence type="ECO:0000313" key="2">
    <source>
        <dbReference type="EMBL" id="UYP47386.1"/>
    </source>
</evidence>